<accession>A0A6L5XBT0</accession>
<organism evidence="3 4">
    <name type="scientific">Sodaliphilus pleomorphus</name>
    <dbReference type="NCBI Taxonomy" id="2606626"/>
    <lineage>
        <taxon>Bacteria</taxon>
        <taxon>Pseudomonadati</taxon>
        <taxon>Bacteroidota</taxon>
        <taxon>Bacteroidia</taxon>
        <taxon>Bacteroidales</taxon>
        <taxon>Muribaculaceae</taxon>
        <taxon>Sodaliphilus</taxon>
    </lineage>
</organism>
<reference evidence="3 4" key="1">
    <citation type="submission" date="2019-08" db="EMBL/GenBank/DDBJ databases">
        <title>In-depth cultivation of the pig gut microbiome towards novel bacterial diversity and tailored functional studies.</title>
        <authorList>
            <person name="Wylensek D."/>
            <person name="Hitch T.C.A."/>
            <person name="Clavel T."/>
        </authorList>
    </citation>
    <scope>NUCLEOTIDE SEQUENCE [LARGE SCALE GENOMIC DNA]</scope>
    <source>
        <strain evidence="3 4">Oil-RF-744-WCA-WT-10</strain>
    </source>
</reference>
<feature type="domain" description="DUF4923" evidence="2">
    <location>
        <begin position="40"/>
        <end position="206"/>
    </location>
</feature>
<dbReference type="Pfam" id="PF16270">
    <property type="entry name" value="DUF4923"/>
    <property type="match status" value="1"/>
</dbReference>
<keyword evidence="4" id="KW-1185">Reference proteome</keyword>
<keyword evidence="1" id="KW-0732">Signal</keyword>
<evidence type="ECO:0000313" key="4">
    <source>
        <dbReference type="Proteomes" id="UP000483362"/>
    </source>
</evidence>
<gene>
    <name evidence="3" type="ORF">FYJ29_08030</name>
</gene>
<dbReference type="EMBL" id="VULT01000011">
    <property type="protein sequence ID" value="MSS17701.1"/>
    <property type="molecule type" value="Genomic_DNA"/>
</dbReference>
<sequence length="206" mass="22782">MTSLYFYYFCAMTRYALALALMLLAAVTAQAQDYVYDDLAASPAVDSMQAVARRNAAVAGSWHYAGPAVELAGRNVVSSLGKPIVKGKVKRSLKKIYRKLHLSGKQAALRLDAQGNYALWVRGMGDVARGRYVYSPAQGLLTLYWHRLPVTCHVKAGKRLGLTIETDHMLRLLQLASSIVHNRHLADLAALARNYDHVNLGVELKR</sequence>
<evidence type="ECO:0000256" key="1">
    <source>
        <dbReference type="SAM" id="SignalP"/>
    </source>
</evidence>
<evidence type="ECO:0000313" key="3">
    <source>
        <dbReference type="EMBL" id="MSS17701.1"/>
    </source>
</evidence>
<name>A0A6L5XBT0_9BACT</name>
<dbReference type="AlphaFoldDB" id="A0A6L5XBT0"/>
<dbReference type="InterPro" id="IPR032575">
    <property type="entry name" value="DUF4923"/>
</dbReference>
<feature type="signal peptide" evidence="1">
    <location>
        <begin position="1"/>
        <end position="31"/>
    </location>
</feature>
<feature type="chain" id="PRO_5026996085" evidence="1">
    <location>
        <begin position="32"/>
        <end position="206"/>
    </location>
</feature>
<proteinExistence type="predicted"/>
<protein>
    <submittedName>
        <fullName evidence="3">DUF4923 family protein</fullName>
    </submittedName>
</protein>
<dbReference type="Proteomes" id="UP000483362">
    <property type="component" value="Unassembled WGS sequence"/>
</dbReference>
<comment type="caution">
    <text evidence="3">The sequence shown here is derived from an EMBL/GenBank/DDBJ whole genome shotgun (WGS) entry which is preliminary data.</text>
</comment>
<evidence type="ECO:0000259" key="2">
    <source>
        <dbReference type="Pfam" id="PF16270"/>
    </source>
</evidence>